<dbReference type="Gene3D" id="3.40.50.2300">
    <property type="match status" value="1"/>
</dbReference>
<keyword evidence="14" id="KW-1185">Reference proteome</keyword>
<dbReference type="EC" id="3.1.3.16" evidence="4 12"/>
<evidence type="ECO:0000313" key="13">
    <source>
        <dbReference type="EMBL" id="KAH3672438.1"/>
    </source>
</evidence>
<dbReference type="AlphaFoldDB" id="A0A9P8TAH2"/>
<dbReference type="GO" id="GO:0006397">
    <property type="term" value="P:mRNA processing"/>
    <property type="evidence" value="ECO:0007669"/>
    <property type="project" value="UniProtKB-KW"/>
</dbReference>
<proteinExistence type="inferred from homology"/>
<evidence type="ECO:0000256" key="10">
    <source>
        <dbReference type="ARBA" id="ARBA00047761"/>
    </source>
</evidence>
<dbReference type="InterPro" id="IPR006811">
    <property type="entry name" value="RNA_pol_II_suA"/>
</dbReference>
<comment type="caution">
    <text evidence="13">The sequence shown here is derived from an EMBL/GenBank/DDBJ whole genome shotgun (WGS) entry which is preliminary data.</text>
</comment>
<evidence type="ECO:0000256" key="9">
    <source>
        <dbReference type="ARBA" id="ARBA00023242"/>
    </source>
</evidence>
<comment type="subunit">
    <text evidence="12">Component of the cleavage and polyadenylation factor (CPF) complex.</text>
</comment>
<comment type="subcellular location">
    <subcellularLocation>
        <location evidence="2 12">Nucleus</location>
    </subcellularLocation>
</comment>
<reference evidence="13" key="2">
    <citation type="submission" date="2021-01" db="EMBL/GenBank/DDBJ databases">
        <authorList>
            <person name="Schikora-Tamarit M.A."/>
        </authorList>
    </citation>
    <scope>NUCLEOTIDE SEQUENCE</scope>
    <source>
        <strain evidence="13">CBS6341</strain>
    </source>
</reference>
<dbReference type="Proteomes" id="UP000769528">
    <property type="component" value="Unassembled WGS sequence"/>
</dbReference>
<evidence type="ECO:0000256" key="5">
    <source>
        <dbReference type="ARBA" id="ARBA00017215"/>
    </source>
</evidence>
<dbReference type="Pfam" id="PF04722">
    <property type="entry name" value="Ssu72"/>
    <property type="match status" value="1"/>
</dbReference>
<dbReference type="GO" id="GO:0005634">
    <property type="term" value="C:nucleus"/>
    <property type="evidence" value="ECO:0007669"/>
    <property type="project" value="UniProtKB-SubCell"/>
</dbReference>
<comment type="function">
    <text evidence="12">Component of the cleavage and polyadenylation factor (CPF) complex, which plays a key role in polyadenylation-dependent pre-mRNA 3'-end formation and cooperates with cleavage factors including the CFIA complex and NAB4/CFIB. SSU72 is required for 3'-end formation of snoRNAs.</text>
</comment>
<dbReference type="EMBL" id="JAEUBF010001150">
    <property type="protein sequence ID" value="KAH3672438.1"/>
    <property type="molecule type" value="Genomic_DNA"/>
</dbReference>
<evidence type="ECO:0000256" key="11">
    <source>
        <dbReference type="ARBA" id="ARBA00048336"/>
    </source>
</evidence>
<dbReference type="PANTHER" id="PTHR20383">
    <property type="entry name" value="RNA POLYMERASE II SUBUNIT A C-TERMINAL DOMAIN PHOSPHATASE"/>
    <property type="match status" value="1"/>
</dbReference>
<protein>
    <recommendedName>
        <fullName evidence="5 12">RNA polymerase II subunit A C-terminal domain phosphatase SSU72</fullName>
        <shortName evidence="12">CTD phosphatase SSU72</shortName>
        <ecNumber evidence="4 12">3.1.3.16</ecNumber>
    </recommendedName>
</protein>
<organism evidence="13 14">
    <name type="scientific">Wickerhamomyces mucosus</name>
    <dbReference type="NCBI Taxonomy" id="1378264"/>
    <lineage>
        <taxon>Eukaryota</taxon>
        <taxon>Fungi</taxon>
        <taxon>Dikarya</taxon>
        <taxon>Ascomycota</taxon>
        <taxon>Saccharomycotina</taxon>
        <taxon>Saccharomycetes</taxon>
        <taxon>Phaffomycetales</taxon>
        <taxon>Wickerhamomycetaceae</taxon>
        <taxon>Wickerhamomyces</taxon>
    </lineage>
</organism>
<evidence type="ECO:0000313" key="14">
    <source>
        <dbReference type="Proteomes" id="UP000769528"/>
    </source>
</evidence>
<gene>
    <name evidence="13" type="ORF">WICMUC_004274</name>
</gene>
<dbReference type="FunFam" id="3.40.50.2300:FF:000189">
    <property type="entry name" value="SSU72p Phosphatase and transcription/RNA-processing factor"/>
    <property type="match status" value="1"/>
</dbReference>
<evidence type="ECO:0000256" key="4">
    <source>
        <dbReference type="ARBA" id="ARBA00013081"/>
    </source>
</evidence>
<sequence>MESHKVLKDAGFNVNSFGTGSAVRLPGVSIDKPNVYPFGTPYEQILQDLERQDPKLYQNNGLLRMLDRNRKIKKAPQKWQDNSTRYNFDFVFTCEERCFDAVCEDLLHKGGNLNKIVHIINVDIKDDDENAKIGARGILELAKSFEKASNNVNERDSKPFEDLIPEILSNWQENHPNLPILYSPAFY</sequence>
<comment type="similarity">
    <text evidence="3 12">Belongs to the SSU72 phosphatase family.</text>
</comment>
<comment type="catalytic activity">
    <reaction evidence="10 12">
        <text>O-phospho-L-seryl-[protein] + H2O = L-seryl-[protein] + phosphate</text>
        <dbReference type="Rhea" id="RHEA:20629"/>
        <dbReference type="Rhea" id="RHEA-COMP:9863"/>
        <dbReference type="Rhea" id="RHEA-COMP:11604"/>
        <dbReference type="ChEBI" id="CHEBI:15377"/>
        <dbReference type="ChEBI" id="CHEBI:29999"/>
        <dbReference type="ChEBI" id="CHEBI:43474"/>
        <dbReference type="ChEBI" id="CHEBI:83421"/>
        <dbReference type="EC" id="3.1.3.16"/>
    </reaction>
</comment>
<keyword evidence="6 12" id="KW-0507">mRNA processing</keyword>
<comment type="catalytic activity">
    <reaction evidence="11 12">
        <text>O-phospho-L-threonyl-[protein] + H2O = L-threonyl-[protein] + phosphate</text>
        <dbReference type="Rhea" id="RHEA:47004"/>
        <dbReference type="Rhea" id="RHEA-COMP:11060"/>
        <dbReference type="Rhea" id="RHEA-COMP:11605"/>
        <dbReference type="ChEBI" id="CHEBI:15377"/>
        <dbReference type="ChEBI" id="CHEBI:30013"/>
        <dbReference type="ChEBI" id="CHEBI:43474"/>
        <dbReference type="ChEBI" id="CHEBI:61977"/>
        <dbReference type="EC" id="3.1.3.16"/>
    </reaction>
</comment>
<evidence type="ECO:0000256" key="1">
    <source>
        <dbReference type="ARBA" id="ARBA00002497"/>
    </source>
</evidence>
<accession>A0A9P8TAH2</accession>
<keyword evidence="7 12" id="KW-0378">Hydrolase</keyword>
<evidence type="ECO:0000256" key="2">
    <source>
        <dbReference type="ARBA" id="ARBA00004123"/>
    </source>
</evidence>
<name>A0A9P8TAH2_9ASCO</name>
<keyword evidence="9 12" id="KW-0539">Nucleus</keyword>
<keyword evidence="8 12" id="KW-0904">Protein phosphatase</keyword>
<evidence type="ECO:0000256" key="8">
    <source>
        <dbReference type="ARBA" id="ARBA00022912"/>
    </source>
</evidence>
<evidence type="ECO:0000256" key="7">
    <source>
        <dbReference type="ARBA" id="ARBA00022801"/>
    </source>
</evidence>
<dbReference type="OrthoDB" id="57957at2759"/>
<comment type="function">
    <text evidence="1 12">Processively dephosphorylates Ser-5 of the heptad repeats YSPTSPS in the C-terminal domain of the largest RNA polymerase II subunit (RPB1).</text>
</comment>
<evidence type="ECO:0000256" key="6">
    <source>
        <dbReference type="ARBA" id="ARBA00022664"/>
    </source>
</evidence>
<reference evidence="13" key="1">
    <citation type="journal article" date="2021" name="Open Biol.">
        <title>Shared evolutionary footprints suggest mitochondrial oxidative damage underlies multiple complex I losses in fungi.</title>
        <authorList>
            <person name="Schikora-Tamarit M.A."/>
            <person name="Marcet-Houben M."/>
            <person name="Nosek J."/>
            <person name="Gabaldon T."/>
        </authorList>
    </citation>
    <scope>NUCLEOTIDE SEQUENCE</scope>
    <source>
        <strain evidence="13">CBS6341</strain>
    </source>
</reference>
<dbReference type="GO" id="GO:0004722">
    <property type="term" value="F:protein serine/threonine phosphatase activity"/>
    <property type="evidence" value="ECO:0007669"/>
    <property type="project" value="UniProtKB-UniRule"/>
</dbReference>
<evidence type="ECO:0000256" key="12">
    <source>
        <dbReference type="RuleBase" id="RU369031"/>
    </source>
</evidence>
<evidence type="ECO:0000256" key="3">
    <source>
        <dbReference type="ARBA" id="ARBA00008978"/>
    </source>
</evidence>